<evidence type="ECO:0000256" key="1">
    <source>
        <dbReference type="SAM" id="SignalP"/>
    </source>
</evidence>
<dbReference type="Gramene" id="OMO93649">
    <property type="protein sequence ID" value="OMO93649"/>
    <property type="gene ID" value="CCACVL1_06407"/>
</dbReference>
<keyword evidence="3" id="KW-1185">Reference proteome</keyword>
<proteinExistence type="predicted"/>
<comment type="caution">
    <text evidence="2">The sequence shown here is derived from an EMBL/GenBank/DDBJ whole genome shotgun (WGS) entry which is preliminary data.</text>
</comment>
<feature type="chain" id="PRO_5012661337" evidence="1">
    <location>
        <begin position="32"/>
        <end position="83"/>
    </location>
</feature>
<dbReference type="Proteomes" id="UP000188268">
    <property type="component" value="Unassembled WGS sequence"/>
</dbReference>
<gene>
    <name evidence="2" type="ORF">CCACVL1_06407</name>
</gene>
<dbReference type="AlphaFoldDB" id="A0A1R3JFP0"/>
<organism evidence="2 3">
    <name type="scientific">Corchorus capsularis</name>
    <name type="common">Jute</name>
    <dbReference type="NCBI Taxonomy" id="210143"/>
    <lineage>
        <taxon>Eukaryota</taxon>
        <taxon>Viridiplantae</taxon>
        <taxon>Streptophyta</taxon>
        <taxon>Embryophyta</taxon>
        <taxon>Tracheophyta</taxon>
        <taxon>Spermatophyta</taxon>
        <taxon>Magnoliopsida</taxon>
        <taxon>eudicotyledons</taxon>
        <taxon>Gunneridae</taxon>
        <taxon>Pentapetalae</taxon>
        <taxon>rosids</taxon>
        <taxon>malvids</taxon>
        <taxon>Malvales</taxon>
        <taxon>Malvaceae</taxon>
        <taxon>Grewioideae</taxon>
        <taxon>Apeibeae</taxon>
        <taxon>Corchorus</taxon>
    </lineage>
</organism>
<name>A0A1R3JFP0_COCAP</name>
<sequence length="83" mass="9095">MEKASFNMKFFVLVLVASSMMLILTAPGTQGQKCTSQEQCQPMVKFCISGKIRCNLENGNCECVTATFGRNLSCSTNAECNKK</sequence>
<accession>A0A1R3JFP0</accession>
<reference evidence="2 3" key="1">
    <citation type="submission" date="2013-09" db="EMBL/GenBank/DDBJ databases">
        <title>Corchorus capsularis genome sequencing.</title>
        <authorList>
            <person name="Alam M."/>
            <person name="Haque M.S."/>
            <person name="Islam M.S."/>
            <person name="Emdad E.M."/>
            <person name="Islam M.M."/>
            <person name="Ahmed B."/>
            <person name="Halim A."/>
            <person name="Hossen Q.M.M."/>
            <person name="Hossain M.Z."/>
            <person name="Ahmed R."/>
            <person name="Khan M.M."/>
            <person name="Islam R."/>
            <person name="Rashid M.M."/>
            <person name="Khan S.A."/>
            <person name="Rahman M.S."/>
            <person name="Alam M."/>
        </authorList>
    </citation>
    <scope>NUCLEOTIDE SEQUENCE [LARGE SCALE GENOMIC DNA]</scope>
    <source>
        <strain evidence="3">cv. CVL-1</strain>
        <tissue evidence="2">Whole seedling</tissue>
    </source>
</reference>
<protein>
    <submittedName>
        <fullName evidence="2">Uncharacterized protein</fullName>
    </submittedName>
</protein>
<dbReference type="EMBL" id="AWWV01008063">
    <property type="protein sequence ID" value="OMO93649.1"/>
    <property type="molecule type" value="Genomic_DNA"/>
</dbReference>
<keyword evidence="1" id="KW-0732">Signal</keyword>
<dbReference type="OrthoDB" id="10453388at2759"/>
<dbReference type="OMA" id="NGNCECV"/>
<feature type="signal peptide" evidence="1">
    <location>
        <begin position="1"/>
        <end position="31"/>
    </location>
</feature>
<evidence type="ECO:0000313" key="3">
    <source>
        <dbReference type="Proteomes" id="UP000188268"/>
    </source>
</evidence>
<evidence type="ECO:0000313" key="2">
    <source>
        <dbReference type="EMBL" id="OMO93649.1"/>
    </source>
</evidence>